<gene>
    <name evidence="2" type="ORF">MSAN_00414100</name>
</gene>
<dbReference type="OrthoDB" id="3062090at2759"/>
<evidence type="ECO:0000313" key="3">
    <source>
        <dbReference type="Proteomes" id="UP000623467"/>
    </source>
</evidence>
<evidence type="ECO:0000256" key="1">
    <source>
        <dbReference type="SAM" id="MobiDB-lite"/>
    </source>
</evidence>
<dbReference type="PROSITE" id="PS51257">
    <property type="entry name" value="PROKAR_LIPOPROTEIN"/>
    <property type="match status" value="1"/>
</dbReference>
<evidence type="ECO:0000313" key="2">
    <source>
        <dbReference type="EMBL" id="KAF7375273.1"/>
    </source>
</evidence>
<name>A0A8H6ZA19_9AGAR</name>
<accession>A0A8H6ZA19</accession>
<feature type="region of interest" description="Disordered" evidence="1">
    <location>
        <begin position="447"/>
        <end position="483"/>
    </location>
</feature>
<feature type="compositionally biased region" description="Basic and acidic residues" evidence="1">
    <location>
        <begin position="555"/>
        <end position="572"/>
    </location>
</feature>
<feature type="region of interest" description="Disordered" evidence="1">
    <location>
        <begin position="345"/>
        <end position="381"/>
    </location>
</feature>
<dbReference type="Proteomes" id="UP000623467">
    <property type="component" value="Unassembled WGS sequence"/>
</dbReference>
<dbReference type="EMBL" id="JACAZH010000002">
    <property type="protein sequence ID" value="KAF7375273.1"/>
    <property type="molecule type" value="Genomic_DNA"/>
</dbReference>
<proteinExistence type="predicted"/>
<feature type="compositionally biased region" description="Low complexity" evidence="1">
    <location>
        <begin position="447"/>
        <end position="469"/>
    </location>
</feature>
<feature type="compositionally biased region" description="Low complexity" evidence="1">
    <location>
        <begin position="579"/>
        <end position="595"/>
    </location>
</feature>
<sequence length="595" mass="65404">MSTNAVKNILADRTRYWAGLHVTVAGCLDREAGDGDRRSLHLQITSAFFDELASLASFMASHKTELRITVVDEFDWPALQECSILTPYSLCPRDVTVDGDEISISHLTPNSITGRFAWADRSGKTPTTSHTFGFPLSAVSDVFKLSPDSQTPLEKQKRRLRRYTAAESLLARIPAPSPSSPSQVRANAAKFAASSVAMHVRDARQSLNAVRKSGRRDSTRWMAEHRLASLEAIQAELSLSSGAQVRLNEDDARREANLVRFLAMRKSDGRVPVFTRPPGRRPPVVAAGDVERRHITAKSPMQLQAEVMPVRQTARSEWPWETRVRSVLLNPPKPLVSAPLRPASSMALSTPTSDTFSSITDPETPLTEFEEEEEDEDDYEDYPVFRVDSALSEPVPRPRKPLPVPAMSLPRPISTNITPDASYAWLAQSATWGASASAWHGDGWEVPTSAASSTASPTSISPSSRAPSPAVAPPTPMRAQSRPLPAVPVHRFWSRERQSLQAPPLRPISEVAARSSAMYGVRPLPPPPASASAPAPPPRTPPRKSGFFSGLVRRKTTERDLELEREREQERNKLRKPSSMRSSISGSPSSQTFFP</sequence>
<feature type="compositionally biased region" description="Acidic residues" evidence="1">
    <location>
        <begin position="368"/>
        <end position="381"/>
    </location>
</feature>
<protein>
    <submittedName>
        <fullName evidence="2">Uncharacterized protein</fullName>
    </submittedName>
</protein>
<dbReference type="AlphaFoldDB" id="A0A8H6ZA19"/>
<feature type="compositionally biased region" description="Polar residues" evidence="1">
    <location>
        <begin position="346"/>
        <end position="359"/>
    </location>
</feature>
<organism evidence="2 3">
    <name type="scientific">Mycena sanguinolenta</name>
    <dbReference type="NCBI Taxonomy" id="230812"/>
    <lineage>
        <taxon>Eukaryota</taxon>
        <taxon>Fungi</taxon>
        <taxon>Dikarya</taxon>
        <taxon>Basidiomycota</taxon>
        <taxon>Agaricomycotina</taxon>
        <taxon>Agaricomycetes</taxon>
        <taxon>Agaricomycetidae</taxon>
        <taxon>Agaricales</taxon>
        <taxon>Marasmiineae</taxon>
        <taxon>Mycenaceae</taxon>
        <taxon>Mycena</taxon>
    </lineage>
</organism>
<keyword evidence="3" id="KW-1185">Reference proteome</keyword>
<reference evidence="2" key="1">
    <citation type="submission" date="2020-05" db="EMBL/GenBank/DDBJ databases">
        <title>Mycena genomes resolve the evolution of fungal bioluminescence.</title>
        <authorList>
            <person name="Tsai I.J."/>
        </authorList>
    </citation>
    <scope>NUCLEOTIDE SEQUENCE</scope>
    <source>
        <strain evidence="2">160909Yilan</strain>
    </source>
</reference>
<feature type="compositionally biased region" description="Pro residues" evidence="1">
    <location>
        <begin position="523"/>
        <end position="540"/>
    </location>
</feature>
<comment type="caution">
    <text evidence="2">The sequence shown here is derived from an EMBL/GenBank/DDBJ whole genome shotgun (WGS) entry which is preliminary data.</text>
</comment>
<feature type="region of interest" description="Disordered" evidence="1">
    <location>
        <begin position="519"/>
        <end position="595"/>
    </location>
</feature>